<keyword evidence="2" id="KW-0472">Membrane</keyword>
<dbReference type="Proteomes" id="UP001208570">
    <property type="component" value="Unassembled WGS sequence"/>
</dbReference>
<dbReference type="AlphaFoldDB" id="A0AAD9IN08"/>
<evidence type="ECO:0000313" key="3">
    <source>
        <dbReference type="EMBL" id="KAK2138226.1"/>
    </source>
</evidence>
<feature type="compositionally biased region" description="Polar residues" evidence="1">
    <location>
        <begin position="106"/>
        <end position="135"/>
    </location>
</feature>
<keyword evidence="4" id="KW-1185">Reference proteome</keyword>
<feature type="compositionally biased region" description="Low complexity" evidence="1">
    <location>
        <begin position="96"/>
        <end position="105"/>
    </location>
</feature>
<keyword evidence="2" id="KW-0812">Transmembrane</keyword>
<gene>
    <name evidence="3" type="ORF">LSH36_3523g00011</name>
</gene>
<name>A0AAD9IN08_9ANNE</name>
<evidence type="ECO:0000256" key="2">
    <source>
        <dbReference type="SAM" id="Phobius"/>
    </source>
</evidence>
<accession>A0AAD9IN08</accession>
<proteinExistence type="predicted"/>
<feature type="region of interest" description="Disordered" evidence="1">
    <location>
        <begin position="96"/>
        <end position="137"/>
    </location>
</feature>
<evidence type="ECO:0000313" key="4">
    <source>
        <dbReference type="Proteomes" id="UP001208570"/>
    </source>
</evidence>
<reference evidence="3" key="1">
    <citation type="journal article" date="2023" name="Mol. Biol. Evol.">
        <title>Third-Generation Sequencing Reveals the Adaptive Role of the Epigenome in Three Deep-Sea Polychaetes.</title>
        <authorList>
            <person name="Perez M."/>
            <person name="Aroh O."/>
            <person name="Sun Y."/>
            <person name="Lan Y."/>
            <person name="Juniper S.K."/>
            <person name="Young C.R."/>
            <person name="Angers B."/>
            <person name="Qian P.Y."/>
        </authorList>
    </citation>
    <scope>NUCLEOTIDE SEQUENCE</scope>
    <source>
        <strain evidence="3">P08H-3</strain>
    </source>
</reference>
<dbReference type="EMBL" id="JAODUP010003517">
    <property type="protein sequence ID" value="KAK2138226.1"/>
    <property type="molecule type" value="Genomic_DNA"/>
</dbReference>
<feature type="transmembrane region" description="Helical" evidence="2">
    <location>
        <begin position="64"/>
        <end position="88"/>
    </location>
</feature>
<feature type="non-terminal residue" evidence="3">
    <location>
        <position position="1"/>
    </location>
</feature>
<sequence length="185" mass="20588">NIALNKPTGQIGVYGGAKEGRGATSDKAVDGHYDVDDGSEYYLTVCAHPDTNWYDKPKLVTSTLLLMSVLFGVVSVITIIFATLYFFARKQLNQLSQSSNHSENSTNGETTLSYTNKSSDVRIGNQQPVNTQNIDSDGYEDVSIRNIHLTERQIEKMVTEETPQYERLQGQISGDVTNTHYESIR</sequence>
<organism evidence="3 4">
    <name type="scientific">Paralvinella palmiformis</name>
    <dbReference type="NCBI Taxonomy" id="53620"/>
    <lineage>
        <taxon>Eukaryota</taxon>
        <taxon>Metazoa</taxon>
        <taxon>Spiralia</taxon>
        <taxon>Lophotrochozoa</taxon>
        <taxon>Annelida</taxon>
        <taxon>Polychaeta</taxon>
        <taxon>Sedentaria</taxon>
        <taxon>Canalipalpata</taxon>
        <taxon>Terebellida</taxon>
        <taxon>Terebelliformia</taxon>
        <taxon>Alvinellidae</taxon>
        <taxon>Paralvinella</taxon>
    </lineage>
</organism>
<evidence type="ECO:0000256" key="1">
    <source>
        <dbReference type="SAM" id="MobiDB-lite"/>
    </source>
</evidence>
<comment type="caution">
    <text evidence="3">The sequence shown here is derived from an EMBL/GenBank/DDBJ whole genome shotgun (WGS) entry which is preliminary data.</text>
</comment>
<protein>
    <submittedName>
        <fullName evidence="3">Uncharacterized protein</fullName>
    </submittedName>
</protein>
<keyword evidence="2" id="KW-1133">Transmembrane helix</keyword>